<dbReference type="CDD" id="cd14668">
    <property type="entry name" value="mlta_B"/>
    <property type="match status" value="1"/>
</dbReference>
<dbReference type="Pfam" id="PF03562">
    <property type="entry name" value="MltA"/>
    <property type="match status" value="1"/>
</dbReference>
<dbReference type="Gene3D" id="2.40.40.10">
    <property type="entry name" value="RlpA-like domain"/>
    <property type="match status" value="1"/>
</dbReference>
<evidence type="ECO:0000256" key="3">
    <source>
        <dbReference type="ARBA" id="ARBA00023316"/>
    </source>
</evidence>
<dbReference type="RefSeq" id="WP_215583645.1">
    <property type="nucleotide sequence ID" value="NZ_CP073754.1"/>
</dbReference>
<protein>
    <recommendedName>
        <fullName evidence="4">Membrane-bound lytic murein transglycosylase A</fullName>
        <ecNumber evidence="4">4.2.2.n1</ecNumber>
    </recommendedName>
    <alternativeName>
        <fullName evidence="4">Murein hydrolase A</fullName>
    </alternativeName>
</protein>
<evidence type="ECO:0000313" key="6">
    <source>
        <dbReference type="EMBL" id="QWF71870.1"/>
    </source>
</evidence>
<dbReference type="PANTHER" id="PTHR30124">
    <property type="entry name" value="MEMBRANE-BOUND LYTIC MUREIN TRANSGLYCOSYLASE A"/>
    <property type="match status" value="1"/>
</dbReference>
<dbReference type="PIRSF" id="PIRSF019422">
    <property type="entry name" value="MltA"/>
    <property type="match status" value="1"/>
</dbReference>
<dbReference type="EMBL" id="CP073754">
    <property type="protein sequence ID" value="QWF71870.1"/>
    <property type="molecule type" value="Genomic_DNA"/>
</dbReference>
<dbReference type="GO" id="GO:0009253">
    <property type="term" value="P:peptidoglycan catabolic process"/>
    <property type="evidence" value="ECO:0007669"/>
    <property type="project" value="TreeGrafter"/>
</dbReference>
<sequence length="403" mass="44437">MPAIKHGFKRYELWLATALLLNACSEAPKKPELPTTTATASSPYRLGAPIRLKNDSTVLAYPAEFHNLPGWHNNDHASAYASFKRSCQVWRKQADEKKLGGIFEIGRVGDWKNLCQIPVASGSERHFFEHWFRPYALANSGSFEGLFTGYYLPELHGSYRKTARFNVPVYGIPNDLVKQGPQIGRYAQGNLVPYYDRAEITAGALAGKHAELLWVDNEVDAFFMEVQGSGRVIMEDGHIQGVGYAGKNGRSYYAIGKWLVDNGYIPREQISMQSIRSWIAQNPEQGRQLLLKNPSVVFFKLTNADPGEGPVGTMNTPLTAGYSLAVDKNYLPLGVPLWLDAEHPAGNQRLQRLVMAQDTGGAIKGAIRGDVYWGQGPNAGEMAGIMKSTGRLFILAPKHIGVG</sequence>
<reference evidence="6" key="1">
    <citation type="submission" date="2021-04" db="EMBL/GenBank/DDBJ databases">
        <title>Draft genome sequence data of methanotrophic Methylovulum sp. strain S1L and Methylomonas sp. strain S2AM isolated from boreal lake water columns.</title>
        <authorList>
            <person name="Rissanen A.J."/>
            <person name="Mangayil R."/>
            <person name="Svenning M.M."/>
            <person name="Khanongnuch R."/>
        </authorList>
    </citation>
    <scope>NUCLEOTIDE SEQUENCE</scope>
    <source>
        <strain evidence="6">S2AM</strain>
    </source>
</reference>
<feature type="domain" description="Lytic transglycosylase MltA" evidence="5">
    <location>
        <begin position="154"/>
        <end position="300"/>
    </location>
</feature>
<keyword evidence="3 4" id="KW-0961">Cell wall biogenesis/degradation</keyword>
<keyword evidence="2 4" id="KW-0456">Lyase</keyword>
<dbReference type="AlphaFoldDB" id="A0A975R9X4"/>
<dbReference type="KEGG" id="mpad:KEF85_05260"/>
<keyword evidence="7" id="KW-1185">Reference proteome</keyword>
<dbReference type="GO" id="GO:0071555">
    <property type="term" value="P:cell wall organization"/>
    <property type="evidence" value="ECO:0007669"/>
    <property type="project" value="UniProtKB-KW"/>
</dbReference>
<dbReference type="CDD" id="cd14485">
    <property type="entry name" value="mltA_like_LT_A"/>
    <property type="match status" value="1"/>
</dbReference>
<name>A0A975R9X4_9GAMM</name>
<accession>A0A975R9X4</accession>
<proteinExistence type="predicted"/>
<dbReference type="InterPro" id="IPR010611">
    <property type="entry name" value="3D_dom"/>
</dbReference>
<evidence type="ECO:0000256" key="2">
    <source>
        <dbReference type="ARBA" id="ARBA00023239"/>
    </source>
</evidence>
<comment type="function">
    <text evidence="4">Murein-degrading enzyme. May play a role in recycling of muropeptides during cell elongation and/or cell division.</text>
</comment>
<evidence type="ECO:0000256" key="4">
    <source>
        <dbReference type="PIRNR" id="PIRNR019422"/>
    </source>
</evidence>
<dbReference type="PANTHER" id="PTHR30124:SF0">
    <property type="entry name" value="MEMBRANE-BOUND LYTIC MUREIN TRANSGLYCOSYLASE A"/>
    <property type="match status" value="1"/>
</dbReference>
<dbReference type="GO" id="GO:0009254">
    <property type="term" value="P:peptidoglycan turnover"/>
    <property type="evidence" value="ECO:0007669"/>
    <property type="project" value="UniProtKB-UniRule"/>
</dbReference>
<dbReference type="GO" id="GO:0019867">
    <property type="term" value="C:outer membrane"/>
    <property type="evidence" value="ECO:0007669"/>
    <property type="project" value="InterPro"/>
</dbReference>
<dbReference type="SUPFAM" id="SSF50685">
    <property type="entry name" value="Barwin-like endoglucanases"/>
    <property type="match status" value="1"/>
</dbReference>
<dbReference type="InterPro" id="IPR005300">
    <property type="entry name" value="MltA_B"/>
</dbReference>
<dbReference type="Gene3D" id="2.40.240.50">
    <property type="entry name" value="Barwin-like endoglucanases"/>
    <property type="match status" value="1"/>
</dbReference>
<dbReference type="SMART" id="SM00925">
    <property type="entry name" value="MltA"/>
    <property type="match status" value="1"/>
</dbReference>
<organism evidence="6 7">
    <name type="scientific">Methylomonas paludis</name>
    <dbReference type="NCBI Taxonomy" id="1173101"/>
    <lineage>
        <taxon>Bacteria</taxon>
        <taxon>Pseudomonadati</taxon>
        <taxon>Pseudomonadota</taxon>
        <taxon>Gammaproteobacteria</taxon>
        <taxon>Methylococcales</taxon>
        <taxon>Methylococcaceae</taxon>
        <taxon>Methylomonas</taxon>
    </lineage>
</organism>
<comment type="catalytic activity">
    <reaction evidence="1 4">
        <text>Exolytic cleavage of the (1-&gt;4)-beta-glycosidic linkage between N-acetylmuramic acid (MurNAc) and N-acetylglucosamine (GlcNAc) residues in peptidoglycan, from either the reducing or the non-reducing ends of the peptidoglycan chains, with concomitant formation of a 1,6-anhydrobond in the MurNAc residue.</text>
        <dbReference type="EC" id="4.2.2.n1"/>
    </reaction>
</comment>
<evidence type="ECO:0000313" key="7">
    <source>
        <dbReference type="Proteomes" id="UP000676649"/>
    </source>
</evidence>
<gene>
    <name evidence="6" type="ORF">KEF85_05260</name>
</gene>
<dbReference type="Proteomes" id="UP000676649">
    <property type="component" value="Chromosome"/>
</dbReference>
<dbReference type="InterPro" id="IPR026044">
    <property type="entry name" value="MltA"/>
</dbReference>
<dbReference type="GO" id="GO:0004553">
    <property type="term" value="F:hydrolase activity, hydrolyzing O-glycosyl compounds"/>
    <property type="evidence" value="ECO:0007669"/>
    <property type="project" value="InterPro"/>
</dbReference>
<evidence type="ECO:0000256" key="1">
    <source>
        <dbReference type="ARBA" id="ARBA00001420"/>
    </source>
</evidence>
<dbReference type="EC" id="4.2.2.n1" evidence="4"/>
<dbReference type="Pfam" id="PF06725">
    <property type="entry name" value="3D"/>
    <property type="match status" value="1"/>
</dbReference>
<dbReference type="GO" id="GO:0008933">
    <property type="term" value="F:peptidoglycan lytic transglycosylase activity"/>
    <property type="evidence" value="ECO:0007669"/>
    <property type="project" value="TreeGrafter"/>
</dbReference>
<dbReference type="InterPro" id="IPR036908">
    <property type="entry name" value="RlpA-like_sf"/>
</dbReference>
<evidence type="ECO:0000259" key="5">
    <source>
        <dbReference type="SMART" id="SM00925"/>
    </source>
</evidence>